<dbReference type="AlphaFoldDB" id="A0A2R6WFS0"/>
<reference evidence="2" key="1">
    <citation type="journal article" date="2017" name="Cell">
        <title>Insights into land plant evolution garnered from the Marchantia polymorpha genome.</title>
        <authorList>
            <person name="Bowman J.L."/>
            <person name="Kohchi T."/>
            <person name="Yamato K.T."/>
            <person name="Jenkins J."/>
            <person name="Shu S."/>
            <person name="Ishizaki K."/>
            <person name="Yamaoka S."/>
            <person name="Nishihama R."/>
            <person name="Nakamura Y."/>
            <person name="Berger F."/>
            <person name="Adam C."/>
            <person name="Aki S.S."/>
            <person name="Althoff F."/>
            <person name="Araki T."/>
            <person name="Arteaga-Vazquez M.A."/>
            <person name="Balasubrmanian S."/>
            <person name="Barry K."/>
            <person name="Bauer D."/>
            <person name="Boehm C.R."/>
            <person name="Briginshaw L."/>
            <person name="Caballero-Perez J."/>
            <person name="Catarino B."/>
            <person name="Chen F."/>
            <person name="Chiyoda S."/>
            <person name="Chovatia M."/>
            <person name="Davies K.M."/>
            <person name="Delmans M."/>
            <person name="Demura T."/>
            <person name="Dierschke T."/>
            <person name="Dolan L."/>
            <person name="Dorantes-Acosta A.E."/>
            <person name="Eklund D.M."/>
            <person name="Florent S.N."/>
            <person name="Flores-Sandoval E."/>
            <person name="Fujiyama A."/>
            <person name="Fukuzawa H."/>
            <person name="Galik B."/>
            <person name="Grimanelli D."/>
            <person name="Grimwood J."/>
            <person name="Grossniklaus U."/>
            <person name="Hamada T."/>
            <person name="Haseloff J."/>
            <person name="Hetherington A.J."/>
            <person name="Higo A."/>
            <person name="Hirakawa Y."/>
            <person name="Hundley H.N."/>
            <person name="Ikeda Y."/>
            <person name="Inoue K."/>
            <person name="Inoue S.I."/>
            <person name="Ishida S."/>
            <person name="Jia Q."/>
            <person name="Kakita M."/>
            <person name="Kanazawa T."/>
            <person name="Kawai Y."/>
            <person name="Kawashima T."/>
            <person name="Kennedy M."/>
            <person name="Kinose K."/>
            <person name="Kinoshita T."/>
            <person name="Kohara Y."/>
            <person name="Koide E."/>
            <person name="Komatsu K."/>
            <person name="Kopischke S."/>
            <person name="Kubo M."/>
            <person name="Kyozuka J."/>
            <person name="Lagercrantz U."/>
            <person name="Lin S.S."/>
            <person name="Lindquist E."/>
            <person name="Lipzen A.M."/>
            <person name="Lu C.W."/>
            <person name="De Luna E."/>
            <person name="Martienssen R.A."/>
            <person name="Minamino N."/>
            <person name="Mizutani M."/>
            <person name="Mizutani M."/>
            <person name="Mochizuki N."/>
            <person name="Monte I."/>
            <person name="Mosher R."/>
            <person name="Nagasaki H."/>
            <person name="Nakagami H."/>
            <person name="Naramoto S."/>
            <person name="Nishitani K."/>
            <person name="Ohtani M."/>
            <person name="Okamoto T."/>
            <person name="Okumura M."/>
            <person name="Phillips J."/>
            <person name="Pollak B."/>
            <person name="Reinders A."/>
            <person name="Rovekamp M."/>
            <person name="Sano R."/>
            <person name="Sawa S."/>
            <person name="Schmid M.W."/>
            <person name="Shirakawa M."/>
            <person name="Solano R."/>
            <person name="Spunde A."/>
            <person name="Suetsugu N."/>
            <person name="Sugano S."/>
            <person name="Sugiyama A."/>
            <person name="Sun R."/>
            <person name="Suzuki Y."/>
            <person name="Takenaka M."/>
            <person name="Takezawa D."/>
            <person name="Tomogane H."/>
            <person name="Tsuzuki M."/>
            <person name="Ueda T."/>
            <person name="Umeda M."/>
            <person name="Ward J.M."/>
            <person name="Watanabe Y."/>
            <person name="Yazaki K."/>
            <person name="Yokoyama R."/>
            <person name="Yoshitake Y."/>
            <person name="Yotsui I."/>
            <person name="Zachgo S."/>
            <person name="Schmutz J."/>
        </authorList>
    </citation>
    <scope>NUCLEOTIDE SEQUENCE [LARGE SCALE GENOMIC DNA]</scope>
    <source>
        <strain evidence="2">Tak-1</strain>
    </source>
</reference>
<name>A0A2R6WFS0_MARPO</name>
<proteinExistence type="predicted"/>
<dbReference type="Proteomes" id="UP000244005">
    <property type="component" value="Unassembled WGS sequence"/>
</dbReference>
<gene>
    <name evidence="1" type="ORF">MARPO_0096s0041</name>
</gene>
<sequence length="97" mass="10944">MDESSLDVADPLHQSILQLYDSTQSFSELKTRTSLHELGALRILSIRLDLVRCFFFSRIAVRRAYRVVGIRGSGSMSIDFGKNCSTCKLLVDSWEAN</sequence>
<dbReference type="Gramene" id="Mp1g09590.1">
    <property type="protein sequence ID" value="Mp1g09590.1.cds"/>
    <property type="gene ID" value="Mp1g09590"/>
</dbReference>
<evidence type="ECO:0000313" key="1">
    <source>
        <dbReference type="EMBL" id="PTQ32694.1"/>
    </source>
</evidence>
<accession>A0A2R6WFS0</accession>
<organism evidence="1 2">
    <name type="scientific">Marchantia polymorpha</name>
    <name type="common">Common liverwort</name>
    <name type="synonym">Marchantia aquatica</name>
    <dbReference type="NCBI Taxonomy" id="3197"/>
    <lineage>
        <taxon>Eukaryota</taxon>
        <taxon>Viridiplantae</taxon>
        <taxon>Streptophyta</taxon>
        <taxon>Embryophyta</taxon>
        <taxon>Marchantiophyta</taxon>
        <taxon>Marchantiopsida</taxon>
        <taxon>Marchantiidae</taxon>
        <taxon>Marchantiales</taxon>
        <taxon>Marchantiaceae</taxon>
        <taxon>Marchantia</taxon>
    </lineage>
</organism>
<keyword evidence="2" id="KW-1185">Reference proteome</keyword>
<evidence type="ECO:0000313" key="2">
    <source>
        <dbReference type="Proteomes" id="UP000244005"/>
    </source>
</evidence>
<protein>
    <submittedName>
        <fullName evidence="1">Uncharacterized protein</fullName>
    </submittedName>
</protein>
<dbReference type="EMBL" id="KZ772768">
    <property type="protein sequence ID" value="PTQ32694.1"/>
    <property type="molecule type" value="Genomic_DNA"/>
</dbReference>